<organism evidence="10 12">
    <name type="scientific">Legionella gratiana</name>
    <dbReference type="NCBI Taxonomy" id="45066"/>
    <lineage>
        <taxon>Bacteria</taxon>
        <taxon>Pseudomonadati</taxon>
        <taxon>Pseudomonadota</taxon>
        <taxon>Gammaproteobacteria</taxon>
        <taxon>Legionellales</taxon>
        <taxon>Legionellaceae</taxon>
        <taxon>Legionella</taxon>
    </lineage>
</organism>
<dbReference type="GO" id="GO:0005737">
    <property type="term" value="C:cytoplasm"/>
    <property type="evidence" value="ECO:0007669"/>
    <property type="project" value="UniProtKB-SubCell"/>
</dbReference>
<keyword evidence="4" id="KW-0028">Amino-acid biosynthesis</keyword>
<dbReference type="EMBL" id="LNYE01000029">
    <property type="protein sequence ID" value="KTD06177.1"/>
    <property type="molecule type" value="Genomic_DNA"/>
</dbReference>
<dbReference type="SUPFAM" id="SSF51735">
    <property type="entry name" value="NAD(P)-binding Rossmann-fold domains"/>
    <property type="match status" value="1"/>
</dbReference>
<dbReference type="InterPro" id="IPR036291">
    <property type="entry name" value="NAD(P)-bd_dom_sf"/>
</dbReference>
<dbReference type="Proteomes" id="UP000254476">
    <property type="component" value="Unassembled WGS sequence"/>
</dbReference>
<evidence type="ECO:0000256" key="3">
    <source>
        <dbReference type="ARBA" id="ARBA00023002"/>
    </source>
</evidence>
<dbReference type="HAMAP" id="MF_01925">
    <property type="entry name" value="P5C_reductase"/>
    <property type="match status" value="1"/>
</dbReference>
<comment type="catalytic activity">
    <reaction evidence="4">
        <text>L-proline + NADP(+) = (S)-1-pyrroline-5-carboxylate + NADPH + 2 H(+)</text>
        <dbReference type="Rhea" id="RHEA:14109"/>
        <dbReference type="ChEBI" id="CHEBI:15378"/>
        <dbReference type="ChEBI" id="CHEBI:17388"/>
        <dbReference type="ChEBI" id="CHEBI:57783"/>
        <dbReference type="ChEBI" id="CHEBI:58349"/>
        <dbReference type="ChEBI" id="CHEBI:60039"/>
        <dbReference type="EC" id="1.5.1.2"/>
    </reaction>
</comment>
<reference evidence="10 12" key="2">
    <citation type="submission" date="2018-06" db="EMBL/GenBank/DDBJ databases">
        <authorList>
            <consortium name="Pathogen Informatics"/>
            <person name="Doyle S."/>
        </authorList>
    </citation>
    <scope>NUCLEOTIDE SEQUENCE [LARGE SCALE GENOMIC DNA]</scope>
    <source>
        <strain evidence="10 12">NCTC12388</strain>
    </source>
</reference>
<evidence type="ECO:0000256" key="4">
    <source>
        <dbReference type="HAMAP-Rule" id="MF_01925"/>
    </source>
</evidence>
<dbReference type="Gene3D" id="3.40.50.720">
    <property type="entry name" value="NAD(P)-binding Rossmann-like Domain"/>
    <property type="match status" value="1"/>
</dbReference>
<sequence length="283" mass="31122">MTKKESISIIGTGHLGGAFVRGLIKSGYPANLITLSNRNPNKSEQLAKELGVLSAKTNVQAVQNTEIIVLAVKPQFMQEVCKEIAPKIQNKQPMIISLVGVINTDSIARWLGDKDLAITRVMTNTPSEFCKGTSALFANSSTIPEQKLLIERLFNNVGYTFWVDQESMIDTLTAPIGCAPAYIFLFLEALQNAAISRGIPEELAEKISLESVFGAAELAKKSGRSFAHLRESVTTPQGVTAYSLEKLSMDNFFDIFKKIYTDAEERIEQISQTLPTKSNLCKK</sequence>
<evidence type="ECO:0000313" key="12">
    <source>
        <dbReference type="Proteomes" id="UP000254476"/>
    </source>
</evidence>
<evidence type="ECO:0000256" key="5">
    <source>
        <dbReference type="NCBIfam" id="TIGR00112"/>
    </source>
</evidence>
<comment type="catalytic activity">
    <reaction evidence="4">
        <text>L-proline + NAD(+) = (S)-1-pyrroline-5-carboxylate + NADH + 2 H(+)</text>
        <dbReference type="Rhea" id="RHEA:14105"/>
        <dbReference type="ChEBI" id="CHEBI:15378"/>
        <dbReference type="ChEBI" id="CHEBI:17388"/>
        <dbReference type="ChEBI" id="CHEBI:57540"/>
        <dbReference type="ChEBI" id="CHEBI:57945"/>
        <dbReference type="ChEBI" id="CHEBI:60039"/>
        <dbReference type="EC" id="1.5.1.2"/>
    </reaction>
</comment>
<feature type="binding site" evidence="6">
    <location>
        <begin position="10"/>
        <end position="15"/>
    </location>
    <ligand>
        <name>NADP(+)</name>
        <dbReference type="ChEBI" id="CHEBI:58349"/>
    </ligand>
</feature>
<keyword evidence="4" id="KW-0963">Cytoplasm</keyword>
<evidence type="ECO:0000256" key="2">
    <source>
        <dbReference type="ARBA" id="ARBA00022857"/>
    </source>
</evidence>
<dbReference type="RefSeq" id="WP_058500044.1">
    <property type="nucleotide sequence ID" value="NZ_CAAAHW010000001.1"/>
</dbReference>
<dbReference type="EC" id="1.5.1.2" evidence="4 5"/>
<feature type="domain" description="Pyrroline-5-carboxylate reductase catalytic N-terminal" evidence="7">
    <location>
        <begin position="7"/>
        <end position="98"/>
    </location>
</feature>
<dbReference type="STRING" id="45066.Lgra_2954"/>
<keyword evidence="3 4" id="KW-0560">Oxidoreductase</keyword>
<dbReference type="Proteomes" id="UP000054691">
    <property type="component" value="Unassembled WGS sequence"/>
</dbReference>
<dbReference type="GO" id="GO:0055129">
    <property type="term" value="P:L-proline biosynthetic process"/>
    <property type="evidence" value="ECO:0007669"/>
    <property type="project" value="UniProtKB-UniRule"/>
</dbReference>
<feature type="binding site" evidence="6">
    <location>
        <begin position="71"/>
        <end position="74"/>
    </location>
    <ligand>
        <name>NADP(+)</name>
        <dbReference type="ChEBI" id="CHEBI:58349"/>
    </ligand>
</feature>
<evidence type="ECO:0000259" key="7">
    <source>
        <dbReference type="Pfam" id="PF03807"/>
    </source>
</evidence>
<evidence type="ECO:0000313" key="9">
    <source>
        <dbReference type="EMBL" id="KTD06177.1"/>
    </source>
</evidence>
<dbReference type="UniPathway" id="UPA00098">
    <property type="reaction ID" value="UER00361"/>
</dbReference>
<name>A0A378J6E5_9GAMM</name>
<proteinExistence type="inferred from homology"/>
<evidence type="ECO:0000313" key="11">
    <source>
        <dbReference type="Proteomes" id="UP000054691"/>
    </source>
</evidence>
<evidence type="ECO:0000256" key="1">
    <source>
        <dbReference type="ARBA" id="ARBA00005525"/>
    </source>
</evidence>
<keyword evidence="11" id="KW-1185">Reference proteome</keyword>
<accession>A0A378J6E5</accession>
<evidence type="ECO:0000256" key="6">
    <source>
        <dbReference type="PIRSR" id="PIRSR000193-1"/>
    </source>
</evidence>
<comment type="pathway">
    <text evidence="4">Amino-acid biosynthesis; L-proline biosynthesis; L-proline from L-glutamate 5-semialdehyde: step 1/1.</text>
</comment>
<evidence type="ECO:0000313" key="10">
    <source>
        <dbReference type="EMBL" id="STX43019.1"/>
    </source>
</evidence>
<dbReference type="NCBIfam" id="TIGR00112">
    <property type="entry name" value="proC"/>
    <property type="match status" value="1"/>
</dbReference>
<feature type="binding site" evidence="6">
    <location>
        <position position="58"/>
    </location>
    <ligand>
        <name>NADPH</name>
        <dbReference type="ChEBI" id="CHEBI:57783"/>
    </ligand>
</feature>
<gene>
    <name evidence="4 10" type="primary">proC</name>
    <name evidence="9" type="ORF">Lgra_2954</name>
    <name evidence="10" type="ORF">NCTC12388_00914</name>
</gene>
<dbReference type="PIRSF" id="PIRSF000193">
    <property type="entry name" value="Pyrrol-5-carb_rd"/>
    <property type="match status" value="1"/>
</dbReference>
<evidence type="ECO:0000259" key="8">
    <source>
        <dbReference type="Pfam" id="PF14748"/>
    </source>
</evidence>
<dbReference type="Gene3D" id="1.10.3730.10">
    <property type="entry name" value="ProC C-terminal domain-like"/>
    <property type="match status" value="1"/>
</dbReference>
<dbReference type="AlphaFoldDB" id="A0A378J6E5"/>
<dbReference type="InterPro" id="IPR000304">
    <property type="entry name" value="Pyrroline-COOH_reductase"/>
</dbReference>
<dbReference type="InterPro" id="IPR028939">
    <property type="entry name" value="P5C_Rdtase_cat_N"/>
</dbReference>
<reference evidence="9 11" key="1">
    <citation type="submission" date="2015-11" db="EMBL/GenBank/DDBJ databases">
        <title>Genomic analysis of 38 Legionella species identifies large and diverse effector repertoires.</title>
        <authorList>
            <person name="Burstein D."/>
            <person name="Amaro F."/>
            <person name="Zusman T."/>
            <person name="Lifshitz Z."/>
            <person name="Cohen O."/>
            <person name="Gilbert J.A."/>
            <person name="Pupko T."/>
            <person name="Shuman H.A."/>
            <person name="Segal G."/>
        </authorList>
    </citation>
    <scope>NUCLEOTIDE SEQUENCE [LARGE SCALE GENOMIC DNA]</scope>
    <source>
        <strain evidence="9 11">Lyon 8420412</strain>
    </source>
</reference>
<dbReference type="PANTHER" id="PTHR11645:SF0">
    <property type="entry name" value="PYRROLINE-5-CARBOXYLATE REDUCTASE 3"/>
    <property type="match status" value="1"/>
</dbReference>
<comment type="similarity">
    <text evidence="1 4">Belongs to the pyrroline-5-carboxylate reductase family.</text>
</comment>
<dbReference type="EMBL" id="UGOB01000001">
    <property type="protein sequence ID" value="STX43019.1"/>
    <property type="molecule type" value="Genomic_DNA"/>
</dbReference>
<protein>
    <recommendedName>
        <fullName evidence="4 5">Pyrroline-5-carboxylate reductase</fullName>
        <shortName evidence="4">P5C reductase</shortName>
        <shortName evidence="4">P5CR</shortName>
        <ecNumber evidence="4 5">1.5.1.2</ecNumber>
    </recommendedName>
    <alternativeName>
        <fullName evidence="4">PCA reductase</fullName>
    </alternativeName>
</protein>
<dbReference type="Pfam" id="PF14748">
    <property type="entry name" value="P5CR_dimer"/>
    <property type="match status" value="1"/>
</dbReference>
<dbReference type="Pfam" id="PF03807">
    <property type="entry name" value="F420_oxidored"/>
    <property type="match status" value="1"/>
</dbReference>
<comment type="subcellular location">
    <subcellularLocation>
        <location evidence="4">Cytoplasm</location>
    </subcellularLocation>
</comment>
<dbReference type="GO" id="GO:0004735">
    <property type="term" value="F:pyrroline-5-carboxylate reductase activity"/>
    <property type="evidence" value="ECO:0007669"/>
    <property type="project" value="UniProtKB-UniRule"/>
</dbReference>
<keyword evidence="4" id="KW-0641">Proline biosynthesis</keyword>
<dbReference type="SUPFAM" id="SSF48179">
    <property type="entry name" value="6-phosphogluconate dehydrogenase C-terminal domain-like"/>
    <property type="match status" value="1"/>
</dbReference>
<dbReference type="PANTHER" id="PTHR11645">
    <property type="entry name" value="PYRROLINE-5-CARBOXYLATE REDUCTASE"/>
    <property type="match status" value="1"/>
</dbReference>
<dbReference type="InterPro" id="IPR008927">
    <property type="entry name" value="6-PGluconate_DH-like_C_sf"/>
</dbReference>
<dbReference type="OrthoDB" id="9805754at2"/>
<comment type="function">
    <text evidence="4">Catalyzes the reduction of 1-pyrroline-5-carboxylate (PCA) to L-proline.</text>
</comment>
<dbReference type="InterPro" id="IPR029036">
    <property type="entry name" value="P5CR_dimer"/>
</dbReference>
<feature type="domain" description="Pyrroline-5-carboxylate reductase dimerisation" evidence="8">
    <location>
        <begin position="166"/>
        <end position="269"/>
    </location>
</feature>
<keyword evidence="2 4" id="KW-0521">NADP</keyword>